<gene>
    <name evidence="2" type="ORF">OG308_24440</name>
</gene>
<evidence type="ECO:0000313" key="2">
    <source>
        <dbReference type="EMBL" id="WTY34451.1"/>
    </source>
</evidence>
<feature type="transmembrane region" description="Helical" evidence="1">
    <location>
        <begin position="50"/>
        <end position="70"/>
    </location>
</feature>
<keyword evidence="3" id="KW-1185">Reference proteome</keyword>
<reference evidence="2 3" key="1">
    <citation type="submission" date="2022-10" db="EMBL/GenBank/DDBJ databases">
        <title>The complete genomes of actinobacterial strains from the NBC collection.</title>
        <authorList>
            <person name="Joergensen T.S."/>
            <person name="Alvarez Arevalo M."/>
            <person name="Sterndorff E.B."/>
            <person name="Faurdal D."/>
            <person name="Vuksanovic O."/>
            <person name="Mourched A.-S."/>
            <person name="Charusanti P."/>
            <person name="Shaw S."/>
            <person name="Blin K."/>
            <person name="Weber T."/>
        </authorList>
    </citation>
    <scope>NUCLEOTIDE SEQUENCE [LARGE SCALE GENOMIC DNA]</scope>
    <source>
        <strain evidence="2 3">NBC_01413</strain>
    </source>
</reference>
<feature type="transmembrane region" description="Helical" evidence="1">
    <location>
        <begin position="15"/>
        <end position="35"/>
    </location>
</feature>
<keyword evidence="1" id="KW-1133">Transmembrane helix</keyword>
<name>A0ABZ1N3N5_9NOCA</name>
<dbReference type="Proteomes" id="UP001621418">
    <property type="component" value="Chromosome"/>
</dbReference>
<organism evidence="2 3">
    <name type="scientific">Nocardia salmonicida</name>
    <dbReference type="NCBI Taxonomy" id="53431"/>
    <lineage>
        <taxon>Bacteria</taxon>
        <taxon>Bacillati</taxon>
        <taxon>Actinomycetota</taxon>
        <taxon>Actinomycetes</taxon>
        <taxon>Mycobacteriales</taxon>
        <taxon>Nocardiaceae</taxon>
        <taxon>Nocardia</taxon>
    </lineage>
</organism>
<sequence>MVTKLLERRLSIRQMMYLAIAGGIPYIAIGVIWLITHDSHLSDLHGLDRLFSAIGQIIAWPVLIIADIELR</sequence>
<evidence type="ECO:0000256" key="1">
    <source>
        <dbReference type="SAM" id="Phobius"/>
    </source>
</evidence>
<evidence type="ECO:0000313" key="3">
    <source>
        <dbReference type="Proteomes" id="UP001621418"/>
    </source>
</evidence>
<protein>
    <submittedName>
        <fullName evidence="2">Uncharacterized protein</fullName>
    </submittedName>
</protein>
<proteinExistence type="predicted"/>
<keyword evidence="1" id="KW-0812">Transmembrane</keyword>
<dbReference type="EMBL" id="CP109527">
    <property type="protein sequence ID" value="WTY34451.1"/>
    <property type="molecule type" value="Genomic_DNA"/>
</dbReference>
<keyword evidence="1" id="KW-0472">Membrane</keyword>
<dbReference type="RefSeq" id="WP_056809498.1">
    <property type="nucleotide sequence ID" value="NZ_CP109527.1"/>
</dbReference>
<accession>A0ABZ1N3N5</accession>